<dbReference type="RefSeq" id="WP_110962982.1">
    <property type="nucleotide sequence ID" value="NZ_CP029693.1"/>
</dbReference>
<gene>
    <name evidence="3" type="ORF">DKY63_04480</name>
</gene>
<sequence>MSRLRALTIAGVLLTTLGASTSYGQSLSVDEARAIAKEAYIYGFPLVDNYRVQYSYFVDEGNPEFKAPWNQLNNTARVYTPDDKAIQTPNSDTPYSQLGADLRSEPLVLTLPKVEDGRYFSAQFVDQYTFNFAYLGSRTSGNGGGNYLLAGPDWKGETPPGIKGVIRSQTQFAFVFYRTQLFNPADIDNVKKVQAGYKVQPLSAFLGKPAPATTAVDFIKPLSPDQELSSLEFFNVLNFVLKFCPTHPDEQALMQRLAKLGIGPGQSFNVDSLSPELRQAIADGMADAWSKDFAEFEKLRNARKVTSRDVFGTREHLHNNYLYRMAGAVSGIYGNSEDEALYPSYYVDGAGKPLDAAQHRYVLRFAPGQLPPVNAFWSLTPYNLPARMLIANPLNRYLINSAMLPDLKRDPDGGLTFYVQPQSPGKDKEANWLPTPNGPFIIAMRMYWPKPEALSGQWQRPELQQVN</sequence>
<accession>A0A2Z4RDJ5</accession>
<dbReference type="Gene3D" id="2.60.40.1610">
    <property type="entry name" value="Domain of unknown function DUF1254"/>
    <property type="match status" value="1"/>
</dbReference>
<organism evidence="3 4">
    <name type="scientific">Pseudomonas putida</name>
    <name type="common">Arthrobacter siderocapsulatus</name>
    <dbReference type="NCBI Taxonomy" id="303"/>
    <lineage>
        <taxon>Bacteria</taxon>
        <taxon>Pseudomonadati</taxon>
        <taxon>Pseudomonadota</taxon>
        <taxon>Gammaproteobacteria</taxon>
        <taxon>Pseudomonadales</taxon>
        <taxon>Pseudomonadaceae</taxon>
        <taxon>Pseudomonas</taxon>
    </lineage>
</organism>
<dbReference type="Proteomes" id="UP000250299">
    <property type="component" value="Chromosome"/>
</dbReference>
<dbReference type="Gene3D" id="2.60.120.600">
    <property type="entry name" value="Domain of unknown function DUF1214, C-terminal domain"/>
    <property type="match status" value="1"/>
</dbReference>
<proteinExistence type="predicted"/>
<dbReference type="InterPro" id="IPR010621">
    <property type="entry name" value="DUF1214"/>
</dbReference>
<dbReference type="Pfam" id="PF06742">
    <property type="entry name" value="DUF1214"/>
    <property type="match status" value="1"/>
</dbReference>
<dbReference type="AlphaFoldDB" id="A0A2Z4RDJ5"/>
<dbReference type="InterPro" id="IPR037050">
    <property type="entry name" value="DUF1254_sf"/>
</dbReference>
<evidence type="ECO:0000313" key="3">
    <source>
        <dbReference type="EMBL" id="AWY39200.1"/>
    </source>
</evidence>
<dbReference type="PANTHER" id="PTHR36509:SF2">
    <property type="entry name" value="BLL3101 PROTEIN"/>
    <property type="match status" value="1"/>
</dbReference>
<dbReference type="Pfam" id="PF06863">
    <property type="entry name" value="DUF1254"/>
    <property type="match status" value="1"/>
</dbReference>
<dbReference type="InterPro" id="IPR037049">
    <property type="entry name" value="DUF1214_C_sf"/>
</dbReference>
<evidence type="ECO:0000259" key="2">
    <source>
        <dbReference type="Pfam" id="PF06863"/>
    </source>
</evidence>
<dbReference type="OrthoDB" id="9777345at2"/>
<dbReference type="InterPro" id="IPR010679">
    <property type="entry name" value="DUF1254"/>
</dbReference>
<protein>
    <submittedName>
        <fullName evidence="3">DUF1254 domain-containing protein</fullName>
    </submittedName>
</protein>
<dbReference type="PANTHER" id="PTHR36509">
    <property type="entry name" value="BLL3101 PROTEIN"/>
    <property type="match status" value="1"/>
</dbReference>
<reference evidence="3 4" key="1">
    <citation type="submission" date="2018-05" db="EMBL/GenBank/DDBJ databases">
        <title>Whole genome sequence of Pseudomonas putida JBC17.</title>
        <authorList>
            <person name="Lee Y.H."/>
            <person name="David K."/>
        </authorList>
    </citation>
    <scope>NUCLEOTIDE SEQUENCE [LARGE SCALE GENOMIC DNA]</scope>
    <source>
        <strain evidence="3 4">JBC17</strain>
    </source>
</reference>
<evidence type="ECO:0000259" key="1">
    <source>
        <dbReference type="Pfam" id="PF06742"/>
    </source>
</evidence>
<dbReference type="SUPFAM" id="SSF160935">
    <property type="entry name" value="VPA0735-like"/>
    <property type="match status" value="1"/>
</dbReference>
<feature type="domain" description="DUF1254" evidence="2">
    <location>
        <begin position="70"/>
        <end position="201"/>
    </location>
</feature>
<evidence type="ECO:0000313" key="4">
    <source>
        <dbReference type="Proteomes" id="UP000250299"/>
    </source>
</evidence>
<name>A0A2Z4RDJ5_PSEPU</name>
<dbReference type="EMBL" id="CP029693">
    <property type="protein sequence ID" value="AWY39200.1"/>
    <property type="molecule type" value="Genomic_DNA"/>
</dbReference>
<feature type="domain" description="DUF1214" evidence="1">
    <location>
        <begin position="339"/>
        <end position="450"/>
    </location>
</feature>